<dbReference type="InterPro" id="IPR037396">
    <property type="entry name" value="FMN_HAD"/>
</dbReference>
<evidence type="ECO:0000313" key="9">
    <source>
        <dbReference type="EMBL" id="KIP12600.1"/>
    </source>
</evidence>
<dbReference type="PRINTS" id="PR00363">
    <property type="entry name" value="CYTOCHROMEB5"/>
</dbReference>
<evidence type="ECO:0000256" key="1">
    <source>
        <dbReference type="ARBA" id="ARBA00001917"/>
    </source>
</evidence>
<dbReference type="EMBL" id="KN840439">
    <property type="protein sequence ID" value="KIP12600.1"/>
    <property type="molecule type" value="Genomic_DNA"/>
</dbReference>
<protein>
    <submittedName>
        <fullName evidence="9">Uncharacterized protein</fullName>
    </submittedName>
</protein>
<evidence type="ECO:0000256" key="3">
    <source>
        <dbReference type="ARBA" id="ARBA00022723"/>
    </source>
</evidence>
<evidence type="ECO:0000256" key="4">
    <source>
        <dbReference type="ARBA" id="ARBA00023002"/>
    </source>
</evidence>
<dbReference type="Pfam" id="PF01070">
    <property type="entry name" value="FMN_dh"/>
    <property type="match status" value="1"/>
</dbReference>
<dbReference type="SUPFAM" id="SSF51395">
    <property type="entry name" value="FMN-linked oxidoreductases"/>
    <property type="match status" value="1"/>
</dbReference>
<dbReference type="PROSITE" id="PS51349">
    <property type="entry name" value="FMN_HYDROXY_ACID_DH_2"/>
    <property type="match status" value="1"/>
</dbReference>
<dbReference type="GO" id="GO:0020037">
    <property type="term" value="F:heme binding"/>
    <property type="evidence" value="ECO:0007669"/>
    <property type="project" value="UniProtKB-UniRule"/>
</dbReference>
<dbReference type="InterPro" id="IPR001199">
    <property type="entry name" value="Cyt_B5-like_heme/steroid-bd"/>
</dbReference>
<comment type="similarity">
    <text evidence="6">Belongs to the cytochrome b5 family.</text>
</comment>
<evidence type="ECO:0000313" key="10">
    <source>
        <dbReference type="Proteomes" id="UP000053257"/>
    </source>
</evidence>
<feature type="domain" description="Cytochrome b5 heme-binding" evidence="7">
    <location>
        <begin position="1"/>
        <end position="77"/>
    </location>
</feature>
<evidence type="ECO:0000256" key="6">
    <source>
        <dbReference type="RuleBase" id="RU362121"/>
    </source>
</evidence>
<gene>
    <name evidence="9" type="ORF">PHLGIDRAFT_124115</name>
</gene>
<dbReference type="InterPro" id="IPR000262">
    <property type="entry name" value="FMN-dep_DH"/>
</dbReference>
<dbReference type="AlphaFoldDB" id="A0A0C3SFS6"/>
<dbReference type="PROSITE" id="PS50255">
    <property type="entry name" value="CYTOCHROME_B5_2"/>
    <property type="match status" value="1"/>
</dbReference>
<feature type="domain" description="FMN hydroxy acid dehydrogenase" evidence="8">
    <location>
        <begin position="108"/>
        <end position="483"/>
    </location>
</feature>
<dbReference type="HOGENOM" id="CLU_020639_1_1_1"/>
<keyword evidence="5 6" id="KW-0408">Iron</keyword>
<dbReference type="FunFam" id="3.10.120.10:FF:000009">
    <property type="entry name" value="Cytochrome b2, mitochondrial, putative"/>
    <property type="match status" value="1"/>
</dbReference>
<dbReference type="STRING" id="745531.A0A0C3SFS6"/>
<comment type="cofactor">
    <cofactor evidence="1">
        <name>FMN</name>
        <dbReference type="ChEBI" id="CHEBI:58210"/>
    </cofactor>
</comment>
<evidence type="ECO:0000259" key="7">
    <source>
        <dbReference type="PROSITE" id="PS50255"/>
    </source>
</evidence>
<sequence length="490" mass="53636">MSISLKKVQEHNTAQSCWVVIENKVYDVTEFLPEHPGGAKIILKYAGKDATSAYVPIHPPDALEKNLPLEKHLGALDATSAQELDNVRASKKKTQDEIRIEREQAKKPPLGRILSLNDMEIVARKVMPYGALAYYSSASDDELTHYENARAFSRFFFNARVMRKLSGCNLSTTVLGYKSALPIFVCGAALAKLGHPLGEANITQGAGQMGIIQMVSSNASLSYAEIAASRVTPDQVLFFQLYKHNNDAALKRIREVEQLGYKAIFLTVDAPVPGNRERDARATWEVDELEAEAGAPVTPSDAEVEVDTGGRAASLIANVDINMTWDETIPWLRSVTKLPIVIKGIQCVEDAVLAAEAGVDGILLSNHGGPTNDLIPGRQLPYSMPPMEILYRIRQRRPDLFDKMEIYIDGGITRGSDVVKAVCLGAKAVGLGRPFLYAQSAYGAAGVVKIIRILEREILMCMRLVGATSVNQLVPSMVERVDWHAVAPKL</sequence>
<dbReference type="InterPro" id="IPR036400">
    <property type="entry name" value="Cyt_B5-like_heme/steroid_sf"/>
</dbReference>
<dbReference type="Gene3D" id="3.10.120.10">
    <property type="entry name" value="Cytochrome b5-like heme/steroid binding domain"/>
    <property type="match status" value="1"/>
</dbReference>
<dbReference type="InterPro" id="IPR013785">
    <property type="entry name" value="Aldolase_TIM"/>
</dbReference>
<evidence type="ECO:0000256" key="2">
    <source>
        <dbReference type="ARBA" id="ARBA00022617"/>
    </source>
</evidence>
<name>A0A0C3SFS6_PHLG1</name>
<keyword evidence="10" id="KW-1185">Reference proteome</keyword>
<dbReference type="InterPro" id="IPR018506">
    <property type="entry name" value="Cyt_B5_heme-BS"/>
</dbReference>
<dbReference type="InterPro" id="IPR037458">
    <property type="entry name" value="L-MDH/L-LDH_FMN-bd"/>
</dbReference>
<reference evidence="9 10" key="1">
    <citation type="journal article" date="2014" name="PLoS Genet.">
        <title>Analysis of the Phlebiopsis gigantea genome, transcriptome and secretome provides insight into its pioneer colonization strategies of wood.</title>
        <authorList>
            <person name="Hori C."/>
            <person name="Ishida T."/>
            <person name="Igarashi K."/>
            <person name="Samejima M."/>
            <person name="Suzuki H."/>
            <person name="Master E."/>
            <person name="Ferreira P."/>
            <person name="Ruiz-Duenas F.J."/>
            <person name="Held B."/>
            <person name="Canessa P."/>
            <person name="Larrondo L.F."/>
            <person name="Schmoll M."/>
            <person name="Druzhinina I.S."/>
            <person name="Kubicek C.P."/>
            <person name="Gaskell J.A."/>
            <person name="Kersten P."/>
            <person name="St John F."/>
            <person name="Glasner J."/>
            <person name="Sabat G."/>
            <person name="Splinter BonDurant S."/>
            <person name="Syed K."/>
            <person name="Yadav J."/>
            <person name="Mgbeahuruike A.C."/>
            <person name="Kovalchuk A."/>
            <person name="Asiegbu F.O."/>
            <person name="Lackner G."/>
            <person name="Hoffmeister D."/>
            <person name="Rencoret J."/>
            <person name="Gutierrez A."/>
            <person name="Sun H."/>
            <person name="Lindquist E."/>
            <person name="Barry K."/>
            <person name="Riley R."/>
            <person name="Grigoriev I.V."/>
            <person name="Henrissat B."/>
            <person name="Kues U."/>
            <person name="Berka R.M."/>
            <person name="Martinez A.T."/>
            <person name="Covert S.F."/>
            <person name="Blanchette R.A."/>
            <person name="Cullen D."/>
        </authorList>
    </citation>
    <scope>NUCLEOTIDE SEQUENCE [LARGE SCALE GENOMIC DNA]</scope>
    <source>
        <strain evidence="9 10">11061_1 CR5-6</strain>
    </source>
</reference>
<keyword evidence="3 6" id="KW-0479">Metal-binding</keyword>
<dbReference type="Proteomes" id="UP000053257">
    <property type="component" value="Unassembled WGS sequence"/>
</dbReference>
<evidence type="ECO:0000256" key="5">
    <source>
        <dbReference type="ARBA" id="ARBA00023004"/>
    </source>
</evidence>
<dbReference type="PANTHER" id="PTHR10578:SF101">
    <property type="entry name" value="L-LACTATE DEHYDROGENASE (CYTOCHROME B2)"/>
    <property type="match status" value="1"/>
</dbReference>
<dbReference type="CDD" id="cd02922">
    <property type="entry name" value="FCB2_FMN"/>
    <property type="match status" value="1"/>
</dbReference>
<dbReference type="SMART" id="SM01117">
    <property type="entry name" value="Cyt-b5"/>
    <property type="match status" value="1"/>
</dbReference>
<evidence type="ECO:0000259" key="8">
    <source>
        <dbReference type="PROSITE" id="PS51349"/>
    </source>
</evidence>
<accession>A0A0C3SFS6</accession>
<dbReference type="PROSITE" id="PS00191">
    <property type="entry name" value="CYTOCHROME_B5_1"/>
    <property type="match status" value="1"/>
</dbReference>
<dbReference type="GO" id="GO:0046872">
    <property type="term" value="F:metal ion binding"/>
    <property type="evidence" value="ECO:0007669"/>
    <property type="project" value="UniProtKB-UniRule"/>
</dbReference>
<dbReference type="GO" id="GO:0006089">
    <property type="term" value="P:lactate metabolic process"/>
    <property type="evidence" value="ECO:0007669"/>
    <property type="project" value="TreeGrafter"/>
</dbReference>
<keyword evidence="2 6" id="KW-0349">Heme</keyword>
<dbReference type="GO" id="GO:0004460">
    <property type="term" value="F:L-lactate dehydrogenase (cytochrome) activity"/>
    <property type="evidence" value="ECO:0007669"/>
    <property type="project" value="TreeGrafter"/>
</dbReference>
<dbReference type="Pfam" id="PF00173">
    <property type="entry name" value="Cyt-b5"/>
    <property type="match status" value="1"/>
</dbReference>
<dbReference type="Gene3D" id="3.20.20.70">
    <property type="entry name" value="Aldolase class I"/>
    <property type="match status" value="1"/>
</dbReference>
<dbReference type="SUPFAM" id="SSF55856">
    <property type="entry name" value="Cytochrome b5-like heme/steroid binding domain"/>
    <property type="match status" value="1"/>
</dbReference>
<dbReference type="PANTHER" id="PTHR10578">
    <property type="entry name" value="S -2-HYDROXY-ACID OXIDASE-RELATED"/>
    <property type="match status" value="1"/>
</dbReference>
<keyword evidence="4" id="KW-0560">Oxidoreductase</keyword>
<proteinExistence type="inferred from homology"/>
<dbReference type="OrthoDB" id="1925334at2759"/>
<organism evidence="9 10">
    <name type="scientific">Phlebiopsis gigantea (strain 11061_1 CR5-6)</name>
    <name type="common">White-rot fungus</name>
    <name type="synonym">Peniophora gigantea</name>
    <dbReference type="NCBI Taxonomy" id="745531"/>
    <lineage>
        <taxon>Eukaryota</taxon>
        <taxon>Fungi</taxon>
        <taxon>Dikarya</taxon>
        <taxon>Basidiomycota</taxon>
        <taxon>Agaricomycotina</taxon>
        <taxon>Agaricomycetes</taxon>
        <taxon>Polyporales</taxon>
        <taxon>Phanerochaetaceae</taxon>
        <taxon>Phlebiopsis</taxon>
    </lineage>
</organism>